<reference evidence="3 4" key="1">
    <citation type="journal article" date="2014" name="Genome Announc.">
        <title>Draft Genome Sequence of Lysobacter capsici AZ78, a Bacterium Antagonistic to Plant-Pathogenic Oomycetes.</title>
        <authorList>
            <person name="Puopolo G."/>
            <person name="Sonego P."/>
            <person name="Engelen K."/>
            <person name="Pertot I."/>
        </authorList>
    </citation>
    <scope>NUCLEOTIDE SEQUENCE [LARGE SCALE GENOMIC DNA]</scope>
    <source>
        <strain evidence="3 4">AZ78</strain>
    </source>
</reference>
<sequence length="256" mass="28348">MKPSPWLVRSGNSEHARLRLFAFPFSGGSASSYASWRKWLSPQVELLCVQPPGRGMRMAEPLIRDIDAMLTQLLPELLPLLDRPYLLYGHSNGALMAFSAANRLLQLGAPAPRAIALSAKCSPTVDRPRERVSELPDDRFLAKLRSLDGTPRELLNDPEVMQLFFPALRADFALGENFRLPPLHPDLARIPALILAGEQDETRVEDVFAWGDLFADAQRAAMTGGHFFINTNPGFARKLDAFVRAHCAPQTEPVPG</sequence>
<dbReference type="SUPFAM" id="SSF53474">
    <property type="entry name" value="alpha/beta-Hydrolases"/>
    <property type="match status" value="1"/>
</dbReference>
<feature type="domain" description="Thioesterase" evidence="2">
    <location>
        <begin position="19"/>
        <end position="241"/>
    </location>
</feature>
<evidence type="ECO:0000259" key="2">
    <source>
        <dbReference type="Pfam" id="PF00975"/>
    </source>
</evidence>
<dbReference type="OrthoDB" id="8480037at2"/>
<evidence type="ECO:0000313" key="3">
    <source>
        <dbReference type="EMBL" id="KWS03983.1"/>
    </source>
</evidence>
<name>A0A120AG38_9GAMM</name>
<dbReference type="RefSeq" id="WP_051546686.1">
    <property type="nucleotide sequence ID" value="NZ_JAJA02000001.1"/>
</dbReference>
<dbReference type="AlphaFoldDB" id="A0A120AG38"/>
<dbReference type="InterPro" id="IPR029058">
    <property type="entry name" value="AB_hydrolase_fold"/>
</dbReference>
<proteinExistence type="inferred from homology"/>
<keyword evidence="4" id="KW-1185">Reference proteome</keyword>
<dbReference type="PANTHER" id="PTHR11487:SF0">
    <property type="entry name" value="S-ACYL FATTY ACID SYNTHASE THIOESTERASE, MEDIUM CHAIN"/>
    <property type="match status" value="1"/>
</dbReference>
<comment type="similarity">
    <text evidence="1">Belongs to the thioesterase family.</text>
</comment>
<dbReference type="InterPro" id="IPR012223">
    <property type="entry name" value="TEII"/>
</dbReference>
<dbReference type="InterPro" id="IPR001031">
    <property type="entry name" value="Thioesterase"/>
</dbReference>
<accession>A0A120AG38</accession>
<dbReference type="Gene3D" id="3.40.50.1820">
    <property type="entry name" value="alpha/beta hydrolase"/>
    <property type="match status" value="1"/>
</dbReference>
<gene>
    <name evidence="3" type="ORF">AZ78_1532</name>
</gene>
<evidence type="ECO:0000313" key="4">
    <source>
        <dbReference type="Proteomes" id="UP000023435"/>
    </source>
</evidence>
<dbReference type="EMBL" id="JAJA02000001">
    <property type="protein sequence ID" value="KWS03983.1"/>
    <property type="molecule type" value="Genomic_DNA"/>
</dbReference>
<evidence type="ECO:0000256" key="1">
    <source>
        <dbReference type="ARBA" id="ARBA00007169"/>
    </source>
</evidence>
<comment type="caution">
    <text evidence="3">The sequence shown here is derived from an EMBL/GenBank/DDBJ whole genome shotgun (WGS) entry which is preliminary data.</text>
</comment>
<dbReference type="Proteomes" id="UP000023435">
    <property type="component" value="Unassembled WGS sequence"/>
</dbReference>
<dbReference type="Pfam" id="PF00975">
    <property type="entry name" value="Thioesterase"/>
    <property type="match status" value="1"/>
</dbReference>
<protein>
    <submittedName>
        <fullName evidence="3">Thioesterase</fullName>
    </submittedName>
</protein>
<dbReference type="PANTHER" id="PTHR11487">
    <property type="entry name" value="THIOESTERASE"/>
    <property type="match status" value="1"/>
</dbReference>
<dbReference type="GO" id="GO:0008610">
    <property type="term" value="P:lipid biosynthetic process"/>
    <property type="evidence" value="ECO:0007669"/>
    <property type="project" value="TreeGrafter"/>
</dbReference>
<organism evidence="3 4">
    <name type="scientific">Lysobacter capsici AZ78</name>
    <dbReference type="NCBI Taxonomy" id="1444315"/>
    <lineage>
        <taxon>Bacteria</taxon>
        <taxon>Pseudomonadati</taxon>
        <taxon>Pseudomonadota</taxon>
        <taxon>Gammaproteobacteria</taxon>
        <taxon>Lysobacterales</taxon>
        <taxon>Lysobacteraceae</taxon>
        <taxon>Lysobacter</taxon>
    </lineage>
</organism>